<evidence type="ECO:0000313" key="3">
    <source>
        <dbReference type="Proteomes" id="UP001241747"/>
    </source>
</evidence>
<evidence type="ECO:0000313" key="2">
    <source>
        <dbReference type="EMBL" id="MDQ0504772.1"/>
    </source>
</evidence>
<gene>
    <name evidence="2" type="ORF">QOZ94_001554</name>
</gene>
<accession>A0ABU0LCA2</accession>
<organism evidence="2 3">
    <name type="scientific">Xanthobacter agilis</name>
    <dbReference type="NCBI Taxonomy" id="47492"/>
    <lineage>
        <taxon>Bacteria</taxon>
        <taxon>Pseudomonadati</taxon>
        <taxon>Pseudomonadota</taxon>
        <taxon>Alphaproteobacteria</taxon>
        <taxon>Hyphomicrobiales</taxon>
        <taxon>Xanthobacteraceae</taxon>
        <taxon>Xanthobacter</taxon>
    </lineage>
</organism>
<name>A0ABU0LCA2_XANAG</name>
<comment type="caution">
    <text evidence="2">The sequence shown here is derived from an EMBL/GenBank/DDBJ whole genome shotgun (WGS) entry which is preliminary data.</text>
</comment>
<dbReference type="Proteomes" id="UP001241747">
    <property type="component" value="Unassembled WGS sequence"/>
</dbReference>
<sequence length="124" mass="12726">MNLAFISRIGKGRRRGAALFFCTALLAAMSLVLVVTAPWPLAAKESCPERPPCEGCGCKGGPGYRGPDGRCVSFKKLDRVCGDPPTTHCVFENAPATGANRECALGSAPPGPNADPAQKGGAAP</sequence>
<dbReference type="EMBL" id="JAUSVY010000003">
    <property type="protein sequence ID" value="MDQ0504772.1"/>
    <property type="molecule type" value="Genomic_DNA"/>
</dbReference>
<feature type="region of interest" description="Disordered" evidence="1">
    <location>
        <begin position="102"/>
        <end position="124"/>
    </location>
</feature>
<proteinExistence type="predicted"/>
<evidence type="ECO:0000256" key="1">
    <source>
        <dbReference type="SAM" id="MobiDB-lite"/>
    </source>
</evidence>
<protein>
    <submittedName>
        <fullName evidence="2">Uncharacterized protein</fullName>
    </submittedName>
</protein>
<keyword evidence="3" id="KW-1185">Reference proteome</keyword>
<reference evidence="2 3" key="1">
    <citation type="submission" date="2023-07" db="EMBL/GenBank/DDBJ databases">
        <title>Genomic Encyclopedia of Type Strains, Phase IV (KMG-IV): sequencing the most valuable type-strain genomes for metagenomic binning, comparative biology and taxonomic classification.</title>
        <authorList>
            <person name="Goeker M."/>
        </authorList>
    </citation>
    <scope>NUCLEOTIDE SEQUENCE [LARGE SCALE GENOMIC DNA]</scope>
    <source>
        <strain evidence="2 3">DSM 3770</strain>
    </source>
</reference>